<dbReference type="GO" id="GO:0004222">
    <property type="term" value="F:metalloendopeptidase activity"/>
    <property type="evidence" value="ECO:0007669"/>
    <property type="project" value="InterPro"/>
</dbReference>
<dbReference type="GO" id="GO:0006508">
    <property type="term" value="P:proteolysis"/>
    <property type="evidence" value="ECO:0007669"/>
    <property type="project" value="UniProtKB-KW"/>
</dbReference>
<dbReference type="AlphaFoldDB" id="A0A3S3RJI8"/>
<evidence type="ECO:0000256" key="8">
    <source>
        <dbReference type="ARBA" id="ARBA00022989"/>
    </source>
</evidence>
<dbReference type="Proteomes" id="UP000287527">
    <property type="component" value="Unassembled WGS sequence"/>
</dbReference>
<dbReference type="Pfam" id="PF02163">
    <property type="entry name" value="Peptidase_M50"/>
    <property type="match status" value="1"/>
</dbReference>
<dbReference type="Gene3D" id="2.30.42.10">
    <property type="match status" value="1"/>
</dbReference>
<keyword evidence="6 11" id="KW-0378">Hydrolase</keyword>
<sequence>MDTLVQIAQLILMLSILVVLHEFGHYITAKMFKVRVEKFYLFMDAGFALFKKKIGDTEWGIGWLPIGGYVKLSGMIDESMDTEQMKSPPQPWEFRAKPAWQRLIIMLGGIIVNLILAWFIYTMVYCTYGKKYVATELIQKDGLVFGSTGKKVGFEDGDRVLSVDGKSQERFDRVILDILLGDNVEVLRDGKPITVHLTNEDKKEILDKEGRDFIHPKVTSTIIDSIVPGSNAEKAGLKKGDKIVGINNKNLLYQKQLNEEAFKNKDKTVAINIVRNNEPLTVTSNVSNEGTIGIMQIPAEKVNFIITEKYNFFTAIHKAVEESYFLLVYNVKQFKLILRPSTGAYKHVKSPVGIAASLPTTWDWEFFWKFTALFSIGLAFMNLLPIPGLDGGHALFTIAEMITGRKLGDKAASVVQTVGMIILLSLMVLTFGKDIYEIIARKFF</sequence>
<feature type="domain" description="PDZ" evidence="12">
    <location>
        <begin position="194"/>
        <end position="277"/>
    </location>
</feature>
<feature type="transmembrane region" description="Helical" evidence="11">
    <location>
        <begin position="103"/>
        <end position="121"/>
    </location>
</feature>
<keyword evidence="8 11" id="KW-1133">Transmembrane helix</keyword>
<evidence type="ECO:0000256" key="9">
    <source>
        <dbReference type="ARBA" id="ARBA00023049"/>
    </source>
</evidence>
<feature type="transmembrane region" description="Helical" evidence="11">
    <location>
        <begin position="411"/>
        <end position="432"/>
    </location>
</feature>
<comment type="cofactor">
    <cofactor evidence="1 11">
        <name>Zn(2+)</name>
        <dbReference type="ChEBI" id="CHEBI:29105"/>
    </cofactor>
</comment>
<feature type="transmembrane region" description="Helical" evidence="11">
    <location>
        <begin position="6"/>
        <end position="28"/>
    </location>
</feature>
<dbReference type="SUPFAM" id="SSF50156">
    <property type="entry name" value="PDZ domain-like"/>
    <property type="match status" value="2"/>
</dbReference>
<evidence type="ECO:0000256" key="7">
    <source>
        <dbReference type="ARBA" id="ARBA00022833"/>
    </source>
</evidence>
<keyword evidence="14" id="KW-1185">Reference proteome</keyword>
<keyword evidence="11" id="KW-0479">Metal-binding</keyword>
<dbReference type="CDD" id="cd06163">
    <property type="entry name" value="S2P-M50_PDZ_RseP-like"/>
    <property type="match status" value="1"/>
</dbReference>
<keyword evidence="5 11" id="KW-0812">Transmembrane</keyword>
<dbReference type="InterPro" id="IPR001478">
    <property type="entry name" value="PDZ"/>
</dbReference>
<dbReference type="RefSeq" id="WP_128389878.1">
    <property type="nucleotide sequence ID" value="NZ_SBII01000006.1"/>
</dbReference>
<dbReference type="InterPro" id="IPR036034">
    <property type="entry name" value="PDZ_sf"/>
</dbReference>
<dbReference type="EMBL" id="SBII01000006">
    <property type="protein sequence ID" value="RWX00251.1"/>
    <property type="molecule type" value="Genomic_DNA"/>
</dbReference>
<comment type="similarity">
    <text evidence="3 11">Belongs to the peptidase M50B family.</text>
</comment>
<evidence type="ECO:0000256" key="6">
    <source>
        <dbReference type="ARBA" id="ARBA00022801"/>
    </source>
</evidence>
<dbReference type="InterPro" id="IPR004387">
    <property type="entry name" value="Pept_M50_Zn"/>
</dbReference>
<dbReference type="EC" id="3.4.24.-" evidence="11"/>
<dbReference type="NCBIfam" id="TIGR00054">
    <property type="entry name" value="RIP metalloprotease RseP"/>
    <property type="match status" value="1"/>
</dbReference>
<keyword evidence="7 11" id="KW-0862">Zinc</keyword>
<dbReference type="Pfam" id="PF17820">
    <property type="entry name" value="PDZ_6"/>
    <property type="match status" value="1"/>
</dbReference>
<dbReference type="PANTHER" id="PTHR42837:SF2">
    <property type="entry name" value="MEMBRANE METALLOPROTEASE ARASP2, CHLOROPLASTIC-RELATED"/>
    <property type="match status" value="1"/>
</dbReference>
<evidence type="ECO:0000256" key="2">
    <source>
        <dbReference type="ARBA" id="ARBA00004141"/>
    </source>
</evidence>
<keyword evidence="4 13" id="KW-0645">Protease</keyword>
<dbReference type="InterPro" id="IPR041489">
    <property type="entry name" value="PDZ_6"/>
</dbReference>
<evidence type="ECO:0000313" key="14">
    <source>
        <dbReference type="Proteomes" id="UP000287527"/>
    </source>
</evidence>
<comment type="caution">
    <text evidence="13">The sequence shown here is derived from an EMBL/GenBank/DDBJ whole genome shotgun (WGS) entry which is preliminary data.</text>
</comment>
<dbReference type="SMART" id="SM00228">
    <property type="entry name" value="PDZ"/>
    <property type="match status" value="1"/>
</dbReference>
<dbReference type="PANTHER" id="PTHR42837">
    <property type="entry name" value="REGULATOR OF SIGMA-E PROTEASE RSEP"/>
    <property type="match status" value="1"/>
</dbReference>
<name>A0A3S3RJI8_9FLAO</name>
<dbReference type="InterPro" id="IPR008915">
    <property type="entry name" value="Peptidase_M50"/>
</dbReference>
<evidence type="ECO:0000256" key="3">
    <source>
        <dbReference type="ARBA" id="ARBA00007931"/>
    </source>
</evidence>
<evidence type="ECO:0000256" key="11">
    <source>
        <dbReference type="RuleBase" id="RU362031"/>
    </source>
</evidence>
<gene>
    <name evidence="13" type="primary">rseP</name>
    <name evidence="13" type="ORF">EPI11_10245</name>
</gene>
<dbReference type="GO" id="GO:0016020">
    <property type="term" value="C:membrane"/>
    <property type="evidence" value="ECO:0007669"/>
    <property type="project" value="UniProtKB-SubCell"/>
</dbReference>
<dbReference type="PROSITE" id="PS50106">
    <property type="entry name" value="PDZ"/>
    <property type="match status" value="1"/>
</dbReference>
<evidence type="ECO:0000259" key="12">
    <source>
        <dbReference type="PROSITE" id="PS50106"/>
    </source>
</evidence>
<comment type="subcellular location">
    <subcellularLocation>
        <location evidence="2">Membrane</location>
        <topology evidence="2">Multi-pass membrane protein</topology>
    </subcellularLocation>
</comment>
<organism evidence="13 14">
    <name type="scientific">Flavobacterium cerinum</name>
    <dbReference type="NCBI Taxonomy" id="2502784"/>
    <lineage>
        <taxon>Bacteria</taxon>
        <taxon>Pseudomonadati</taxon>
        <taxon>Bacteroidota</taxon>
        <taxon>Flavobacteriia</taxon>
        <taxon>Flavobacteriales</taxon>
        <taxon>Flavobacteriaceae</taxon>
        <taxon>Flavobacterium</taxon>
    </lineage>
</organism>
<dbReference type="OrthoDB" id="9782003at2"/>
<evidence type="ECO:0000256" key="5">
    <source>
        <dbReference type="ARBA" id="ARBA00022692"/>
    </source>
</evidence>
<dbReference type="GO" id="GO:0046872">
    <property type="term" value="F:metal ion binding"/>
    <property type="evidence" value="ECO:0007669"/>
    <property type="project" value="UniProtKB-KW"/>
</dbReference>
<evidence type="ECO:0000256" key="10">
    <source>
        <dbReference type="ARBA" id="ARBA00023136"/>
    </source>
</evidence>
<evidence type="ECO:0000256" key="1">
    <source>
        <dbReference type="ARBA" id="ARBA00001947"/>
    </source>
</evidence>
<reference evidence="13 14" key="1">
    <citation type="submission" date="2019-01" db="EMBL/GenBank/DDBJ databases">
        <title>Flavobacterium sp. nov.,isolated from freshwater.</title>
        <authorList>
            <person name="Zhang R."/>
            <person name="Du Z.-J."/>
        </authorList>
    </citation>
    <scope>NUCLEOTIDE SEQUENCE [LARGE SCALE GENOMIC DNA]</scope>
    <source>
        <strain evidence="13 14">1E403</strain>
    </source>
</reference>
<keyword evidence="10 11" id="KW-0472">Membrane</keyword>
<proteinExistence type="inferred from homology"/>
<evidence type="ECO:0000313" key="13">
    <source>
        <dbReference type="EMBL" id="RWX00251.1"/>
    </source>
</evidence>
<protein>
    <recommendedName>
        <fullName evidence="11">Zinc metalloprotease</fullName>
        <ecNumber evidence="11">3.4.24.-</ecNumber>
    </recommendedName>
</protein>
<evidence type="ECO:0000256" key="4">
    <source>
        <dbReference type="ARBA" id="ARBA00022670"/>
    </source>
</evidence>
<keyword evidence="9 11" id="KW-0482">Metalloprotease</keyword>
<accession>A0A3S3RJI8</accession>